<feature type="repeat" description="ANK" evidence="2">
    <location>
        <begin position="771"/>
        <end position="803"/>
    </location>
</feature>
<dbReference type="Pfam" id="PF25603">
    <property type="entry name" value="SPT23_MGA2_DBD"/>
    <property type="match status" value="1"/>
</dbReference>
<feature type="region of interest" description="Disordered" evidence="3">
    <location>
        <begin position="131"/>
        <end position="165"/>
    </location>
</feature>
<feature type="compositionally biased region" description="Basic residues" evidence="3">
    <location>
        <begin position="884"/>
        <end position="895"/>
    </location>
</feature>
<feature type="domain" description="IPT/TIG" evidence="5">
    <location>
        <begin position="569"/>
        <end position="658"/>
    </location>
</feature>
<dbReference type="SUPFAM" id="SSF48403">
    <property type="entry name" value="Ankyrin repeat"/>
    <property type="match status" value="1"/>
</dbReference>
<feature type="compositionally biased region" description="Polar residues" evidence="3">
    <location>
        <begin position="92"/>
        <end position="101"/>
    </location>
</feature>
<dbReference type="CDD" id="cd00102">
    <property type="entry name" value="IPT"/>
    <property type="match status" value="1"/>
</dbReference>
<feature type="compositionally biased region" description="Basic and acidic residues" evidence="3">
    <location>
        <begin position="926"/>
        <end position="936"/>
    </location>
</feature>
<dbReference type="SUPFAM" id="SSF81296">
    <property type="entry name" value="E set domains"/>
    <property type="match status" value="1"/>
</dbReference>
<feature type="region of interest" description="Disordered" evidence="3">
    <location>
        <begin position="860"/>
        <end position="939"/>
    </location>
</feature>
<keyword evidence="1 2" id="KW-0040">ANK repeat</keyword>
<feature type="region of interest" description="Disordered" evidence="3">
    <location>
        <begin position="414"/>
        <end position="512"/>
    </location>
</feature>
<feature type="transmembrane region" description="Helical" evidence="4">
    <location>
        <begin position="1173"/>
        <end position="1191"/>
    </location>
</feature>
<keyword evidence="4" id="KW-0812">Transmembrane</keyword>
<dbReference type="EMBL" id="JAACJP010000013">
    <property type="protein sequence ID" value="KAF5380460.1"/>
    <property type="molecule type" value="Genomic_DNA"/>
</dbReference>
<dbReference type="AlphaFoldDB" id="A0A8H5HCE7"/>
<evidence type="ECO:0000313" key="6">
    <source>
        <dbReference type="EMBL" id="KAF5380460.1"/>
    </source>
</evidence>
<feature type="compositionally biased region" description="Polar residues" evidence="3">
    <location>
        <begin position="491"/>
        <end position="505"/>
    </location>
</feature>
<gene>
    <name evidence="6" type="ORF">D9615_004629</name>
</gene>
<evidence type="ECO:0000259" key="5">
    <source>
        <dbReference type="SMART" id="SM00429"/>
    </source>
</evidence>
<dbReference type="Pfam" id="PF01833">
    <property type="entry name" value="TIG"/>
    <property type="match status" value="1"/>
</dbReference>
<keyword evidence="4" id="KW-0472">Membrane</keyword>
<evidence type="ECO:0000313" key="7">
    <source>
        <dbReference type="Proteomes" id="UP000565441"/>
    </source>
</evidence>
<feature type="compositionally biased region" description="Low complexity" evidence="3">
    <location>
        <begin position="1"/>
        <end position="20"/>
    </location>
</feature>
<evidence type="ECO:0000256" key="3">
    <source>
        <dbReference type="SAM" id="MobiDB-lite"/>
    </source>
</evidence>
<dbReference type="Proteomes" id="UP000565441">
    <property type="component" value="Unassembled WGS sequence"/>
</dbReference>
<dbReference type="InterPro" id="IPR002909">
    <property type="entry name" value="IPT_dom"/>
</dbReference>
<dbReference type="SMART" id="SM00248">
    <property type="entry name" value="ANK"/>
    <property type="match status" value="2"/>
</dbReference>
<evidence type="ECO:0000256" key="1">
    <source>
        <dbReference type="ARBA" id="ARBA00023043"/>
    </source>
</evidence>
<dbReference type="PROSITE" id="PS50088">
    <property type="entry name" value="ANK_REPEAT"/>
    <property type="match status" value="2"/>
</dbReference>
<dbReference type="InterPro" id="IPR014756">
    <property type="entry name" value="Ig_E-set"/>
</dbReference>
<feature type="region of interest" description="Disordered" evidence="3">
    <location>
        <begin position="1"/>
        <end position="25"/>
    </location>
</feature>
<evidence type="ECO:0000256" key="4">
    <source>
        <dbReference type="SAM" id="Phobius"/>
    </source>
</evidence>
<organism evidence="6 7">
    <name type="scientific">Tricholomella constricta</name>
    <dbReference type="NCBI Taxonomy" id="117010"/>
    <lineage>
        <taxon>Eukaryota</taxon>
        <taxon>Fungi</taxon>
        <taxon>Dikarya</taxon>
        <taxon>Basidiomycota</taxon>
        <taxon>Agaricomycotina</taxon>
        <taxon>Agaricomycetes</taxon>
        <taxon>Agaricomycetidae</taxon>
        <taxon>Agaricales</taxon>
        <taxon>Tricholomatineae</taxon>
        <taxon>Lyophyllaceae</taxon>
        <taxon>Tricholomella</taxon>
    </lineage>
</organism>
<dbReference type="Gene3D" id="1.25.40.20">
    <property type="entry name" value="Ankyrin repeat-containing domain"/>
    <property type="match status" value="1"/>
</dbReference>
<dbReference type="PANTHER" id="PTHR23335">
    <property type="entry name" value="CALMODULIN-BINDING TRANSCRIPTION ACTIVATOR CAMTA"/>
    <property type="match status" value="1"/>
</dbReference>
<dbReference type="PROSITE" id="PS50297">
    <property type="entry name" value="ANK_REP_REGION"/>
    <property type="match status" value="2"/>
</dbReference>
<dbReference type="GO" id="GO:0003690">
    <property type="term" value="F:double-stranded DNA binding"/>
    <property type="evidence" value="ECO:0007669"/>
    <property type="project" value="TreeGrafter"/>
</dbReference>
<dbReference type="PANTHER" id="PTHR23335:SF1">
    <property type="entry name" value="CALMODULIN-BINDING TRANSCRIPTION ACTIVATOR, ISOFORM F"/>
    <property type="match status" value="1"/>
</dbReference>
<sequence length="1213" mass="131773">MSSSSSATATTSRSPSPATPEAFDSLDSIAIHSDLDLSSSWYLPSMQQHKPLGAHAAWDMNTSDFVTSRKSEDDQMLHLDELIEQHAYDDSPASTFGSPATYPSPSPKPAHVNSSRPPVDRIVPNFRPGNLLIPSRNGPMVTKPIPPPASLPRKQDPSSMNQRVVRPPKESCYNLPIMVPSIPEGGTKSRVETQVRVTVDLADGSSSSDPYKYDRVGSWKWLKLPQGTATKKRTRKQGKIDPEPQDILHLSATVTCASPPHNRVLSCSSCQAREAKRVAKKLAARVRPARSDTESGDDPSSSRASKSKQIEDTTSIIQFNCAEVLDFSTGSVVLPLRITCYCRHHREKVGFNVHFTMMDHQGRIVGTGSSRPIMITDDHKTAPSNAARQADFTSGFRNVDSDWSQVAGAVNELSLDSRAPSKRRQDTGNKRPKPYDSSGKPNRISREGSVASVPSPSSTFSSLPTRSPTPSTVLQQIFASDPMAPQPPPQLQYSSNGSETSSPDTLATPLDRSPDINLSDPLRQHDMVHAPSPLSLHTVPSVVMPTHPHPMPFMFFDPNQTQQSMAMQLPIIHRLIPNMGPTHGGIEVTILGANFHPSLQLNCIFGDVTASSTQRWSDNALVCVLPPRATAGVVAVWFDGFPKMVDQTNAPPSLFTYADESDRALMELALQVVGLKMTGKIEDAKNVAMRIVGGSENSDSQNGGNNSHMMQLASSVSSTRDLRPLLLSRAGESENFESVLIDFLKVLDAPLDHQAPNSIATPRAISHTTSSGQTLLHLAAFLSFSSLVTVLVKHGIDLDARDRNGYTALHFAALSKSEGCIRILLDAGADREIVNALGKTPGECSSDMGEVFVDIITENDDSDSDEEAQWGDAEEEPESPIRRTPAKRASRRNLRRGGASGKNTPMLTRSVDISRAATPPPPLPDVSEKSDKERPNTDGVDAKQTASFIEMIQRTLAQFPAPQGIIPNIPQLPIPQLPHLLHLPGMPAVLWGALPQIPMVFPVYVPMMPGWPAFLGGEHPGQDANKVGGAESNDAAKGVGAGAIRTAQELRATWEKWFALAIATARQEEMPPPVYTPREAKAEETSSPVSEVPEVVVTEVIEGETSTSEAARPASTADVRPIGYTMAPIPDQEVNAYEYRPSAKQAQKLQKKRALFTSIRFSTNGDFGPDDKMLLIFWLPILFMSMLWAIHSGLQFTFQALKTAFPVKAPFVN</sequence>
<dbReference type="GO" id="GO:0006357">
    <property type="term" value="P:regulation of transcription by RNA polymerase II"/>
    <property type="evidence" value="ECO:0007669"/>
    <property type="project" value="TreeGrafter"/>
</dbReference>
<feature type="region of interest" description="Disordered" evidence="3">
    <location>
        <begin position="89"/>
        <end position="117"/>
    </location>
</feature>
<name>A0A8H5HCE7_9AGAR</name>
<evidence type="ECO:0000256" key="2">
    <source>
        <dbReference type="PROSITE-ProRule" id="PRU00023"/>
    </source>
</evidence>
<comment type="caution">
    <text evidence="6">The sequence shown here is derived from an EMBL/GenBank/DDBJ whole genome shotgun (WGS) entry which is preliminary data.</text>
</comment>
<dbReference type="Gene3D" id="2.60.40.10">
    <property type="entry name" value="Immunoglobulins"/>
    <property type="match status" value="1"/>
</dbReference>
<keyword evidence="7" id="KW-1185">Reference proteome</keyword>
<dbReference type="InterPro" id="IPR013783">
    <property type="entry name" value="Ig-like_fold"/>
</dbReference>
<dbReference type="SMART" id="SM00429">
    <property type="entry name" value="IPT"/>
    <property type="match status" value="1"/>
</dbReference>
<reference evidence="6 7" key="1">
    <citation type="journal article" date="2020" name="ISME J.">
        <title>Uncovering the hidden diversity of litter-decomposition mechanisms in mushroom-forming fungi.</title>
        <authorList>
            <person name="Floudas D."/>
            <person name="Bentzer J."/>
            <person name="Ahren D."/>
            <person name="Johansson T."/>
            <person name="Persson P."/>
            <person name="Tunlid A."/>
        </authorList>
    </citation>
    <scope>NUCLEOTIDE SEQUENCE [LARGE SCALE GENOMIC DNA]</scope>
    <source>
        <strain evidence="6 7">CBS 661.87</strain>
    </source>
</reference>
<keyword evidence="4" id="KW-1133">Transmembrane helix</keyword>
<dbReference type="InterPro" id="IPR002110">
    <property type="entry name" value="Ankyrin_rpt"/>
</dbReference>
<dbReference type="Pfam" id="PF12796">
    <property type="entry name" value="Ank_2"/>
    <property type="match status" value="1"/>
</dbReference>
<dbReference type="GO" id="GO:0005634">
    <property type="term" value="C:nucleus"/>
    <property type="evidence" value="ECO:0007669"/>
    <property type="project" value="TreeGrafter"/>
</dbReference>
<dbReference type="OrthoDB" id="71307at2759"/>
<feature type="region of interest" description="Disordered" evidence="3">
    <location>
        <begin position="282"/>
        <end position="309"/>
    </location>
</feature>
<feature type="compositionally biased region" description="Acidic residues" evidence="3">
    <location>
        <begin position="860"/>
        <end position="878"/>
    </location>
</feature>
<accession>A0A8H5HCE7</accession>
<protein>
    <recommendedName>
        <fullName evidence="5">IPT/TIG domain-containing protein</fullName>
    </recommendedName>
</protein>
<dbReference type="GO" id="GO:0003712">
    <property type="term" value="F:transcription coregulator activity"/>
    <property type="evidence" value="ECO:0007669"/>
    <property type="project" value="TreeGrafter"/>
</dbReference>
<dbReference type="InterPro" id="IPR036770">
    <property type="entry name" value="Ankyrin_rpt-contain_sf"/>
</dbReference>
<proteinExistence type="predicted"/>
<dbReference type="InterPro" id="IPR057962">
    <property type="entry name" value="SPT23_MGA2_DBD"/>
</dbReference>
<feature type="compositionally biased region" description="Low complexity" evidence="3">
    <location>
        <begin position="449"/>
        <end position="473"/>
    </location>
</feature>
<feature type="repeat" description="ANK" evidence="2">
    <location>
        <begin position="804"/>
        <end position="836"/>
    </location>
</feature>